<dbReference type="GO" id="GO:0009117">
    <property type="term" value="P:nucleotide metabolic process"/>
    <property type="evidence" value="ECO:0007669"/>
    <property type="project" value="UniProtKB-KW"/>
</dbReference>
<dbReference type="AlphaFoldDB" id="A0A8X8IAC1"/>
<comment type="cofactor">
    <cofactor evidence="1 4">
        <name>a divalent metal cation</name>
        <dbReference type="ChEBI" id="CHEBI:60240"/>
    </cofactor>
</comment>
<dbReference type="NCBIfam" id="TIGR00172">
    <property type="entry name" value="maf"/>
    <property type="match status" value="1"/>
</dbReference>
<dbReference type="GO" id="GO:0047429">
    <property type="term" value="F:nucleoside triphosphate diphosphatase activity"/>
    <property type="evidence" value="ECO:0007669"/>
    <property type="project" value="UniProtKB-EC"/>
</dbReference>
<protein>
    <recommendedName>
        <fullName evidence="4">dTTP/UTP pyrophosphatase</fullName>
        <shortName evidence="4">dTTPase/UTPase</shortName>
        <ecNumber evidence="4">3.6.1.9</ecNumber>
    </recommendedName>
    <alternativeName>
        <fullName evidence="4">Nucleoside triphosphate pyrophosphatase</fullName>
    </alternativeName>
    <alternativeName>
        <fullName evidence="4">Nucleotide pyrophosphatase</fullName>
        <shortName evidence="4">Nucleotide PPase</shortName>
    </alternativeName>
</protein>
<keyword evidence="4" id="KW-0963">Cytoplasm</keyword>
<dbReference type="Pfam" id="PF02545">
    <property type="entry name" value="Maf"/>
    <property type="match status" value="1"/>
</dbReference>
<dbReference type="InterPro" id="IPR029001">
    <property type="entry name" value="ITPase-like_fam"/>
</dbReference>
<comment type="caution">
    <text evidence="4">Lacks conserved residue(s) required for the propagation of feature annotation.</text>
</comment>
<name>A0A8X8IAC1_9BACT</name>
<dbReference type="Proteomes" id="UP000198711">
    <property type="component" value="Unassembled WGS sequence"/>
</dbReference>
<keyword evidence="6" id="KW-1185">Reference proteome</keyword>
<evidence type="ECO:0000256" key="3">
    <source>
        <dbReference type="ARBA" id="ARBA00023080"/>
    </source>
</evidence>
<comment type="function">
    <text evidence="4">Nucleoside triphosphate pyrophosphatase that hydrolyzes dTTP and UTP. May have a dual role in cell division arrest and in preventing the incorporation of modified nucleotides into cellular nucleic acids.</text>
</comment>
<dbReference type="EC" id="3.6.1.9" evidence="4"/>
<comment type="catalytic activity">
    <reaction evidence="4">
        <text>UTP + H2O = UMP + diphosphate + H(+)</text>
        <dbReference type="Rhea" id="RHEA:29395"/>
        <dbReference type="ChEBI" id="CHEBI:15377"/>
        <dbReference type="ChEBI" id="CHEBI:15378"/>
        <dbReference type="ChEBI" id="CHEBI:33019"/>
        <dbReference type="ChEBI" id="CHEBI:46398"/>
        <dbReference type="ChEBI" id="CHEBI:57865"/>
        <dbReference type="EC" id="3.6.1.9"/>
    </reaction>
</comment>
<dbReference type="GO" id="GO:0005737">
    <property type="term" value="C:cytoplasm"/>
    <property type="evidence" value="ECO:0007669"/>
    <property type="project" value="UniProtKB-SubCell"/>
</dbReference>
<organism evidence="5 6">
    <name type="scientific">Hydrobacter penzbergensis</name>
    <dbReference type="NCBI Taxonomy" id="1235997"/>
    <lineage>
        <taxon>Bacteria</taxon>
        <taxon>Pseudomonadati</taxon>
        <taxon>Bacteroidota</taxon>
        <taxon>Chitinophagia</taxon>
        <taxon>Chitinophagales</taxon>
        <taxon>Chitinophagaceae</taxon>
        <taxon>Hydrobacter</taxon>
    </lineage>
</organism>
<evidence type="ECO:0000256" key="4">
    <source>
        <dbReference type="HAMAP-Rule" id="MF_00528"/>
    </source>
</evidence>
<dbReference type="PIRSF" id="PIRSF006305">
    <property type="entry name" value="Maf"/>
    <property type="match status" value="1"/>
</dbReference>
<dbReference type="SUPFAM" id="SSF52972">
    <property type="entry name" value="ITPase-like"/>
    <property type="match status" value="1"/>
</dbReference>
<comment type="caution">
    <text evidence="5">The sequence shown here is derived from an EMBL/GenBank/DDBJ whole genome shotgun (WGS) entry which is preliminary data.</text>
</comment>
<keyword evidence="2 4" id="KW-0378">Hydrolase</keyword>
<evidence type="ECO:0000313" key="5">
    <source>
        <dbReference type="EMBL" id="SDW46867.1"/>
    </source>
</evidence>
<dbReference type="HAMAP" id="MF_00528">
    <property type="entry name" value="Maf"/>
    <property type="match status" value="1"/>
</dbReference>
<comment type="similarity">
    <text evidence="4">Belongs to the Maf family. YhdE subfamily.</text>
</comment>
<evidence type="ECO:0000313" key="6">
    <source>
        <dbReference type="Proteomes" id="UP000198711"/>
    </source>
</evidence>
<gene>
    <name evidence="5" type="ORF">SAMN05444410_10340</name>
</gene>
<dbReference type="EMBL" id="FNNO01000003">
    <property type="protein sequence ID" value="SDW46867.1"/>
    <property type="molecule type" value="Genomic_DNA"/>
</dbReference>
<comment type="subcellular location">
    <subcellularLocation>
        <location evidence="4">Cytoplasm</location>
    </subcellularLocation>
</comment>
<feature type="active site" description="Proton acceptor" evidence="4">
    <location>
        <position position="79"/>
    </location>
</feature>
<sequence length="201" mass="22371">MTKTPIILASQSPRRKMLLEWAEIPFEVIVQSTDESFPEGMPVTEVPIHIARGKAEAVKQYVQEAYHGEYAGSTILAADTIVVLDGQVIGKPSDRDEAIRILQSLSGNTHRVITGVVILHSEGEISFSDVTEVHFHHLSPDQIIFYVDKYQPYDKAGAYAIQEWIGVVGIQRVEGDFYNVMGLPVSRVVRELSNHVFSASH</sequence>
<dbReference type="PANTHER" id="PTHR43213:SF5">
    <property type="entry name" value="BIFUNCTIONAL DTTP_UTP PYROPHOSPHATASE_METHYLTRANSFERASE PROTEIN-RELATED"/>
    <property type="match status" value="1"/>
</dbReference>
<dbReference type="PANTHER" id="PTHR43213">
    <property type="entry name" value="BIFUNCTIONAL DTTP/UTP PYROPHOSPHATASE/METHYLTRANSFERASE PROTEIN-RELATED"/>
    <property type="match status" value="1"/>
</dbReference>
<evidence type="ECO:0000256" key="1">
    <source>
        <dbReference type="ARBA" id="ARBA00001968"/>
    </source>
</evidence>
<feature type="site" description="Important for substrate specificity" evidence="4">
    <location>
        <position position="14"/>
    </location>
</feature>
<dbReference type="RefSeq" id="WP_092722536.1">
    <property type="nucleotide sequence ID" value="NZ_FNNO01000003.1"/>
</dbReference>
<reference evidence="5 6" key="1">
    <citation type="submission" date="2016-10" db="EMBL/GenBank/DDBJ databases">
        <authorList>
            <person name="Varghese N."/>
            <person name="Submissions S."/>
        </authorList>
    </citation>
    <scope>NUCLEOTIDE SEQUENCE [LARGE SCALE GENOMIC DNA]</scope>
    <source>
        <strain evidence="5 6">DSM 25353</strain>
    </source>
</reference>
<accession>A0A8X8IAC1</accession>
<proteinExistence type="inferred from homology"/>
<feature type="site" description="Important for substrate specificity" evidence="4">
    <location>
        <position position="162"/>
    </location>
</feature>
<dbReference type="CDD" id="cd00555">
    <property type="entry name" value="Maf"/>
    <property type="match status" value="1"/>
</dbReference>
<keyword evidence="3 4" id="KW-0546">Nucleotide metabolism</keyword>
<dbReference type="Gene3D" id="3.90.950.10">
    <property type="match status" value="1"/>
</dbReference>
<evidence type="ECO:0000256" key="2">
    <source>
        <dbReference type="ARBA" id="ARBA00022801"/>
    </source>
</evidence>
<dbReference type="InterPro" id="IPR003697">
    <property type="entry name" value="Maf-like"/>
</dbReference>
<comment type="catalytic activity">
    <reaction evidence="4">
        <text>dTTP + H2O = dTMP + diphosphate + H(+)</text>
        <dbReference type="Rhea" id="RHEA:28534"/>
        <dbReference type="ChEBI" id="CHEBI:15377"/>
        <dbReference type="ChEBI" id="CHEBI:15378"/>
        <dbReference type="ChEBI" id="CHEBI:33019"/>
        <dbReference type="ChEBI" id="CHEBI:37568"/>
        <dbReference type="ChEBI" id="CHEBI:63528"/>
        <dbReference type="EC" id="3.6.1.9"/>
    </reaction>
</comment>
<feature type="site" description="Important for substrate specificity" evidence="4">
    <location>
        <position position="80"/>
    </location>
</feature>